<dbReference type="InterPro" id="IPR013320">
    <property type="entry name" value="ConA-like_dom_sf"/>
</dbReference>
<protein>
    <recommendedName>
        <fullName evidence="2">Galectin</fullName>
    </recommendedName>
</protein>
<dbReference type="PROSITE" id="PS51304">
    <property type="entry name" value="GALECTIN"/>
    <property type="match status" value="2"/>
</dbReference>
<dbReference type="GO" id="GO:0030246">
    <property type="term" value="F:carbohydrate binding"/>
    <property type="evidence" value="ECO:0007669"/>
    <property type="project" value="UniProtKB-UniRule"/>
</dbReference>
<dbReference type="EMBL" id="JACSDY010000016">
    <property type="protein sequence ID" value="KAF7404212.1"/>
    <property type="molecule type" value="Genomic_DNA"/>
</dbReference>
<dbReference type="Proteomes" id="UP000600918">
    <property type="component" value="Unassembled WGS sequence"/>
</dbReference>
<keyword evidence="1 2" id="KW-0430">Lectin</keyword>
<evidence type="ECO:0000313" key="4">
    <source>
        <dbReference type="EMBL" id="KAF7404212.1"/>
    </source>
</evidence>
<proteinExistence type="predicted"/>
<dbReference type="Gene3D" id="2.60.120.200">
    <property type="match status" value="2"/>
</dbReference>
<dbReference type="SUPFAM" id="SSF49899">
    <property type="entry name" value="Concanavalin A-like lectins/glucanases"/>
    <property type="match status" value="2"/>
</dbReference>
<dbReference type="PANTHER" id="PTHR11346">
    <property type="entry name" value="GALECTIN"/>
    <property type="match status" value="1"/>
</dbReference>
<organism evidence="4 5">
    <name type="scientific">Vespula pensylvanica</name>
    <name type="common">Western yellow jacket</name>
    <name type="synonym">Wasp</name>
    <dbReference type="NCBI Taxonomy" id="30213"/>
    <lineage>
        <taxon>Eukaryota</taxon>
        <taxon>Metazoa</taxon>
        <taxon>Ecdysozoa</taxon>
        <taxon>Arthropoda</taxon>
        <taxon>Hexapoda</taxon>
        <taxon>Insecta</taxon>
        <taxon>Pterygota</taxon>
        <taxon>Neoptera</taxon>
        <taxon>Endopterygota</taxon>
        <taxon>Hymenoptera</taxon>
        <taxon>Apocrita</taxon>
        <taxon>Aculeata</taxon>
        <taxon>Vespoidea</taxon>
        <taxon>Vespidae</taxon>
        <taxon>Vespinae</taxon>
        <taxon>Vespula</taxon>
    </lineage>
</organism>
<sequence>MSHIVLTQCISPIHTNRDKKLEVERTLLSHLSPIVIFLDVYKSRVTKEDALKDFIFFDEKTIPLEDVKPVILQPLQPTSAIIITGYIPVHAIRFSINLNCKTSGNIALHFNPRIDRGYVVRNTKIKGTWEIEETCSPVGPCNYIFRRNSYIHLMIFCTEDAFQIAINGEHFCAFTYRFPLSDIKNLECEGHIEDIRYNQLNLNVYPDPKIFKPSRSLSLTVDSPLVEFLEVPINVRIGCEFKLGTNLFIRGRLKLLPHSFYINLQKGDTVYPHPIIALHINPRFLYGSSEPYVVMNCWVDGSWKNEERHEGHLSWMPGRDFLLTIRCEHDSFSIWLGNKMISEFKHRLKPSIINTLRISGDIVLYHLAIDDVKKK</sequence>
<evidence type="ECO:0000256" key="2">
    <source>
        <dbReference type="RuleBase" id="RU102079"/>
    </source>
</evidence>
<dbReference type="AlphaFoldDB" id="A0A834KCL4"/>
<comment type="caution">
    <text evidence="4">The sequence shown here is derived from an EMBL/GenBank/DDBJ whole genome shotgun (WGS) entry which is preliminary data.</text>
</comment>
<dbReference type="SMART" id="SM00908">
    <property type="entry name" value="Gal-bind_lectin"/>
    <property type="match status" value="2"/>
</dbReference>
<dbReference type="InterPro" id="IPR001079">
    <property type="entry name" value="Galectin_CRD"/>
</dbReference>
<accession>A0A834KCL4</accession>
<feature type="domain" description="Galectin" evidence="3">
    <location>
        <begin position="67"/>
        <end position="203"/>
    </location>
</feature>
<evidence type="ECO:0000313" key="5">
    <source>
        <dbReference type="Proteomes" id="UP000600918"/>
    </source>
</evidence>
<feature type="domain" description="Galectin" evidence="3">
    <location>
        <begin position="233"/>
        <end position="375"/>
    </location>
</feature>
<name>A0A834KCL4_VESPE</name>
<gene>
    <name evidence="4" type="ORF">H0235_014906</name>
</gene>
<reference evidence="4" key="1">
    <citation type="journal article" date="2020" name="G3 (Bethesda)">
        <title>High-Quality Assemblies for Three Invasive Social Wasps from the &lt;i&gt;Vespula&lt;/i&gt; Genus.</title>
        <authorList>
            <person name="Harrop T.W.R."/>
            <person name="Guhlin J."/>
            <person name="McLaughlin G.M."/>
            <person name="Permina E."/>
            <person name="Stockwell P."/>
            <person name="Gilligan J."/>
            <person name="Le Lec M.F."/>
            <person name="Gruber M.A.M."/>
            <person name="Quinn O."/>
            <person name="Lovegrove M."/>
            <person name="Duncan E.J."/>
            <person name="Remnant E.J."/>
            <person name="Van Eeckhoven J."/>
            <person name="Graham B."/>
            <person name="Knapp R.A."/>
            <person name="Langford K.W."/>
            <person name="Kronenberg Z."/>
            <person name="Press M.O."/>
            <person name="Eacker S.M."/>
            <person name="Wilson-Rankin E.E."/>
            <person name="Purcell J."/>
            <person name="Lester P.J."/>
            <person name="Dearden P.K."/>
        </authorList>
    </citation>
    <scope>NUCLEOTIDE SEQUENCE</scope>
    <source>
        <strain evidence="4">Volc-1</strain>
    </source>
</reference>
<dbReference type="PANTHER" id="PTHR11346:SF147">
    <property type="entry name" value="GALECTIN"/>
    <property type="match status" value="1"/>
</dbReference>
<evidence type="ECO:0000256" key="1">
    <source>
        <dbReference type="ARBA" id="ARBA00022734"/>
    </source>
</evidence>
<dbReference type="InterPro" id="IPR044156">
    <property type="entry name" value="Galectin-like"/>
</dbReference>
<evidence type="ECO:0000259" key="3">
    <source>
        <dbReference type="PROSITE" id="PS51304"/>
    </source>
</evidence>
<keyword evidence="5" id="KW-1185">Reference proteome</keyword>
<dbReference type="CDD" id="cd00070">
    <property type="entry name" value="GLECT"/>
    <property type="match status" value="2"/>
</dbReference>
<dbReference type="SMART" id="SM00276">
    <property type="entry name" value="GLECT"/>
    <property type="match status" value="2"/>
</dbReference>
<dbReference type="Pfam" id="PF00337">
    <property type="entry name" value="Gal-bind_lectin"/>
    <property type="match status" value="2"/>
</dbReference>